<comment type="caution">
    <text evidence="15">The sequence shown here is derived from an EMBL/GenBank/DDBJ whole genome shotgun (WGS) entry which is preliminary data.</text>
</comment>
<dbReference type="InterPro" id="IPR000387">
    <property type="entry name" value="Tyr_Pase_dom"/>
</dbReference>
<comment type="function">
    <text evidence="10">Bifunctional mRNA-capping enzyme exhibiting RNA 5'-triphosphate monophosphatase activity in the N-terminal part and mRNA guanylyltransferase activity in the C-terminal part. Catalyzes the first two steps of cap formation: by removing the gamma-phosphate from the 5'-triphosphate end of nascent mRNA to yield a diphosphate end, and by transferring the GMP moiety of GTP to the 5'-diphosphate terminus of RNA via a covalent enzyme-GMP reaction intermediate.</text>
</comment>
<comment type="catalytic activity">
    <reaction evidence="9">
        <text>a 5'-end diphospho-ribonucleoside in mRNA + GTP + H(+) = a 5'-end (5'-triphosphoguanosine)-ribonucleoside in mRNA + diphosphate</text>
        <dbReference type="Rhea" id="RHEA:67012"/>
        <dbReference type="Rhea" id="RHEA-COMP:17165"/>
        <dbReference type="Rhea" id="RHEA-COMP:17166"/>
        <dbReference type="ChEBI" id="CHEBI:15378"/>
        <dbReference type="ChEBI" id="CHEBI:33019"/>
        <dbReference type="ChEBI" id="CHEBI:37565"/>
        <dbReference type="ChEBI" id="CHEBI:167616"/>
        <dbReference type="ChEBI" id="CHEBI:167617"/>
        <dbReference type="EC" id="2.7.7.50"/>
    </reaction>
    <physiologicalReaction direction="left-to-right" evidence="9">
        <dbReference type="Rhea" id="RHEA:67013"/>
    </physiologicalReaction>
</comment>
<protein>
    <recommendedName>
        <fullName evidence="10">mRNA-capping enzyme</fullName>
    </recommendedName>
    <domain>
        <recommendedName>
            <fullName evidence="10">mRNA 5'-triphosphate monophosphatase</fullName>
            <ecNumber evidence="10">3.6.1.74</ecNumber>
        </recommendedName>
        <alternativeName>
            <fullName evidence="10">mRNA 5'-phosphatase</fullName>
        </alternativeName>
    </domain>
    <domain>
        <recommendedName>
            <fullName evidence="10">mRNA guanylyltransferase</fullName>
            <ecNumber evidence="10">2.7.7.50</ecNumber>
        </recommendedName>
        <alternativeName>
            <fullName evidence="10">GTP--RNA guanylyltransferase</fullName>
            <shortName evidence="10">GTase</shortName>
        </alternativeName>
    </domain>
</protein>
<keyword evidence="5 10" id="KW-0547">Nucleotide-binding</keyword>
<dbReference type="InterPro" id="IPR029021">
    <property type="entry name" value="Prot-tyrosine_phosphatase-like"/>
</dbReference>
<comment type="subcellular location">
    <subcellularLocation>
        <location evidence="1 10">Nucleus</location>
    </subcellularLocation>
</comment>
<evidence type="ECO:0000256" key="1">
    <source>
        <dbReference type="ARBA" id="ARBA00004123"/>
    </source>
</evidence>
<dbReference type="InterPro" id="IPR013846">
    <property type="entry name" value="mRNA_cap_enzyme_C"/>
</dbReference>
<evidence type="ECO:0000256" key="8">
    <source>
        <dbReference type="ARBA" id="ARBA00023242"/>
    </source>
</evidence>
<feature type="active site" description="N6-GMP-lysine intermediate" evidence="12">
    <location>
        <position position="320"/>
    </location>
</feature>
<dbReference type="InterPro" id="IPR001339">
    <property type="entry name" value="mRNA_cap_enzyme_adenylation"/>
</dbReference>
<dbReference type="PROSITE" id="PS00383">
    <property type="entry name" value="TYR_PHOSPHATASE_1"/>
    <property type="match status" value="1"/>
</dbReference>
<dbReference type="SUPFAM" id="SSF50249">
    <property type="entry name" value="Nucleic acid-binding proteins"/>
    <property type="match status" value="1"/>
</dbReference>
<dbReference type="GO" id="GO:0004651">
    <property type="term" value="F:polynucleotide 5'-phosphatase activity"/>
    <property type="evidence" value="ECO:0007669"/>
    <property type="project" value="UniProtKB-UniRule"/>
</dbReference>
<evidence type="ECO:0000256" key="5">
    <source>
        <dbReference type="ARBA" id="ARBA00022741"/>
    </source>
</evidence>
<dbReference type="PANTHER" id="PTHR10367:SF17">
    <property type="entry name" value="MRNA-CAPPING ENZYME"/>
    <property type="match status" value="1"/>
</dbReference>
<evidence type="ECO:0000256" key="4">
    <source>
        <dbReference type="ARBA" id="ARBA00022695"/>
    </source>
</evidence>
<reference evidence="15" key="1">
    <citation type="submission" date="2022-01" db="EMBL/GenBank/DDBJ databases">
        <title>Genome Sequence Resource for Two Populations of Ditylenchus destructor, the Migratory Endoparasitic Phytonematode.</title>
        <authorList>
            <person name="Zhang H."/>
            <person name="Lin R."/>
            <person name="Xie B."/>
        </authorList>
    </citation>
    <scope>NUCLEOTIDE SEQUENCE</scope>
    <source>
        <strain evidence="15">BazhouSP</strain>
    </source>
</reference>
<dbReference type="PANTHER" id="PTHR10367">
    <property type="entry name" value="MRNA-CAPPING ENZYME"/>
    <property type="match status" value="1"/>
</dbReference>
<dbReference type="EMBL" id="JAKKPZ010000022">
    <property type="protein sequence ID" value="KAI1711305.1"/>
    <property type="molecule type" value="Genomic_DNA"/>
</dbReference>
<dbReference type="PROSITE" id="PS50056">
    <property type="entry name" value="TYR_PHOSPHATASE_2"/>
    <property type="match status" value="1"/>
</dbReference>
<proteinExistence type="inferred from homology"/>
<evidence type="ECO:0000313" key="16">
    <source>
        <dbReference type="Proteomes" id="UP001201812"/>
    </source>
</evidence>
<accession>A0AAD4R5D5</accession>
<feature type="active site" description="Phosphocysteine intermediate" evidence="11">
    <location>
        <position position="153"/>
    </location>
</feature>
<keyword evidence="3 10" id="KW-0808">Transferase</keyword>
<dbReference type="Gene3D" id="2.40.50.140">
    <property type="entry name" value="Nucleic acid-binding proteins"/>
    <property type="match status" value="1"/>
</dbReference>
<keyword evidence="7 10" id="KW-0342">GTP-binding</keyword>
<dbReference type="SUPFAM" id="SSF52799">
    <property type="entry name" value="(Phosphotyrosine protein) phosphatases II"/>
    <property type="match status" value="1"/>
</dbReference>
<evidence type="ECO:0000256" key="2">
    <source>
        <dbReference type="ARBA" id="ARBA00022664"/>
    </source>
</evidence>
<sequence>MAYNYEWLGNVLEQIDEKVTSVNVPEKRKKRKRRHCEYLKKEVDEGYFGTPVKRRMKMNDLQQRLGLPPRWEYCPTFGKVIAGKFLPMKCPMGSYQNNLLPETVRFHAREIFERELEGVADGAKVGMLVSLMRVNRYYTREERHPNDVVGVHCSHGFNRTGFVIVSYLVEICKFPVDVAVNLFADARPTGIYKQNYLDDLQARYGDEHTTLRSLGKPDWDSERLDPSLAEKLLNPKREITPPPEEMDGIPGQPRFMCGKVPGVELVDNDEERDAVITKIQQYCFHPEEEFPGTLALPLENDRGRGNIEMLEKDSHMVSWKADGIRYLVLIDGEEHVYAMDKETNIFRIPRLKFIHSQTKQHICNTLVDTTMVIDKVPKPNDQPGFDLIPRMLIYDMIVFEEKLIGEQDFRVRFDAIVKELIIPRQEARATGIIQPQFEPMGVRRKDFYNLEATQKLLEPKFRASMGHRPDGLIFQPLNFPYIAGKVARLLKWKPLDRWTIDFRLSIEEVVKDGVSQELIGKLYLSDFEPHFGIMPVTRELVQYDNRIIECRFNKTSTFWELVRARPDRSTADTFRRAGDMARAISYPVTQDELLAHIEQHTKNGRIM</sequence>
<dbReference type="GO" id="GO:0005525">
    <property type="term" value="F:GTP binding"/>
    <property type="evidence" value="ECO:0007669"/>
    <property type="project" value="UniProtKB-UniRule"/>
</dbReference>
<comment type="catalytic activity">
    <reaction evidence="10">
        <text>a 5'-end triphospho-ribonucleoside in mRNA + H2O = a 5'-end diphospho-ribonucleoside in mRNA + phosphate + H(+)</text>
        <dbReference type="Rhea" id="RHEA:67004"/>
        <dbReference type="Rhea" id="RHEA-COMP:17164"/>
        <dbReference type="Rhea" id="RHEA-COMP:17165"/>
        <dbReference type="ChEBI" id="CHEBI:15377"/>
        <dbReference type="ChEBI" id="CHEBI:15378"/>
        <dbReference type="ChEBI" id="CHEBI:43474"/>
        <dbReference type="ChEBI" id="CHEBI:167616"/>
        <dbReference type="ChEBI" id="CHEBI:167618"/>
        <dbReference type="EC" id="3.6.1.74"/>
    </reaction>
</comment>
<comment type="similarity">
    <text evidence="10">In the C-terminal section; belongs to the eukaryotic GTase family.</text>
</comment>
<keyword evidence="10" id="KW-0378">Hydrolase</keyword>
<dbReference type="EC" id="2.7.7.50" evidence="10"/>
<dbReference type="SUPFAM" id="SSF56091">
    <property type="entry name" value="DNA ligase/mRNA capping enzyme, catalytic domain"/>
    <property type="match status" value="1"/>
</dbReference>
<evidence type="ECO:0000256" key="11">
    <source>
        <dbReference type="PIRSR" id="PIRSR036958-1"/>
    </source>
</evidence>
<feature type="domain" description="Tyrosine specific protein phosphatases" evidence="14">
    <location>
        <begin position="129"/>
        <end position="198"/>
    </location>
</feature>
<keyword evidence="16" id="KW-1185">Reference proteome</keyword>
<evidence type="ECO:0000256" key="6">
    <source>
        <dbReference type="ARBA" id="ARBA00023042"/>
    </source>
</evidence>
<dbReference type="GO" id="GO:0004721">
    <property type="term" value="F:phosphoprotein phosphatase activity"/>
    <property type="evidence" value="ECO:0007669"/>
    <property type="project" value="UniProtKB-UniRule"/>
</dbReference>
<evidence type="ECO:0000256" key="12">
    <source>
        <dbReference type="PIRSR" id="PIRSR036958-2"/>
    </source>
</evidence>
<dbReference type="Pfam" id="PF03919">
    <property type="entry name" value="mRNA_cap_C"/>
    <property type="match status" value="1"/>
</dbReference>
<evidence type="ECO:0000256" key="7">
    <source>
        <dbReference type="ARBA" id="ARBA00023134"/>
    </source>
</evidence>
<dbReference type="CDD" id="cd07895">
    <property type="entry name" value="Adenylation_mRNA_capping"/>
    <property type="match status" value="1"/>
</dbReference>
<dbReference type="AlphaFoldDB" id="A0AAD4R5D5"/>
<name>A0AAD4R5D5_9BILA</name>
<dbReference type="Pfam" id="PF01331">
    <property type="entry name" value="mRNA_cap_enzyme"/>
    <property type="match status" value="1"/>
</dbReference>
<dbReference type="GO" id="GO:0004484">
    <property type="term" value="F:mRNA guanylyltransferase activity"/>
    <property type="evidence" value="ECO:0007669"/>
    <property type="project" value="UniProtKB-UniRule"/>
</dbReference>
<dbReference type="GO" id="GO:0140818">
    <property type="term" value="F:mRNA 5'-triphosphate monophosphatase activity"/>
    <property type="evidence" value="ECO:0007669"/>
    <property type="project" value="UniProtKB-EC"/>
</dbReference>
<evidence type="ECO:0000259" key="14">
    <source>
        <dbReference type="PROSITE" id="PS50056"/>
    </source>
</evidence>
<evidence type="ECO:0000256" key="3">
    <source>
        <dbReference type="ARBA" id="ARBA00022679"/>
    </source>
</evidence>
<keyword evidence="4 10" id="KW-0548">Nucleotidyltransferase</keyword>
<keyword evidence="8 10" id="KW-0539">Nucleus</keyword>
<dbReference type="GO" id="GO:0005524">
    <property type="term" value="F:ATP binding"/>
    <property type="evidence" value="ECO:0007669"/>
    <property type="project" value="InterPro"/>
</dbReference>
<dbReference type="PIRSF" id="PIRSF036958">
    <property type="entry name" value="mRNA_capping_HCE"/>
    <property type="match status" value="1"/>
</dbReference>
<dbReference type="GO" id="GO:0006370">
    <property type="term" value="P:7-methylguanosine mRNA capping"/>
    <property type="evidence" value="ECO:0007669"/>
    <property type="project" value="UniProtKB-UniRule"/>
</dbReference>
<evidence type="ECO:0000256" key="13">
    <source>
        <dbReference type="PIRSR" id="PIRSR036958-3"/>
    </source>
</evidence>
<dbReference type="Gene3D" id="3.90.190.10">
    <property type="entry name" value="Protein tyrosine phosphatase superfamily"/>
    <property type="match status" value="2"/>
</dbReference>
<evidence type="ECO:0000313" key="15">
    <source>
        <dbReference type="EMBL" id="KAI1711305.1"/>
    </source>
</evidence>
<dbReference type="InterPro" id="IPR016130">
    <property type="entry name" value="Tyr_Pase_AS"/>
</dbReference>
<dbReference type="Proteomes" id="UP001201812">
    <property type="component" value="Unassembled WGS sequence"/>
</dbReference>
<dbReference type="EC" id="3.6.1.74" evidence="10"/>
<organism evidence="15 16">
    <name type="scientific">Ditylenchus destructor</name>
    <dbReference type="NCBI Taxonomy" id="166010"/>
    <lineage>
        <taxon>Eukaryota</taxon>
        <taxon>Metazoa</taxon>
        <taxon>Ecdysozoa</taxon>
        <taxon>Nematoda</taxon>
        <taxon>Chromadorea</taxon>
        <taxon>Rhabditida</taxon>
        <taxon>Tylenchina</taxon>
        <taxon>Tylenchomorpha</taxon>
        <taxon>Sphaerularioidea</taxon>
        <taxon>Anguinidae</taxon>
        <taxon>Anguininae</taxon>
        <taxon>Ditylenchus</taxon>
    </lineage>
</organism>
<comment type="similarity">
    <text evidence="10">In the N-terminal section; belongs to the non-receptor class of the protein-tyrosine phosphatase family.</text>
</comment>
<evidence type="ECO:0000256" key="10">
    <source>
        <dbReference type="PIRNR" id="PIRNR036958"/>
    </source>
</evidence>
<feature type="binding site" evidence="13">
    <location>
        <position position="325"/>
    </location>
    <ligand>
        <name>GTP</name>
        <dbReference type="ChEBI" id="CHEBI:37565"/>
    </ligand>
</feature>
<dbReference type="GO" id="GO:0005634">
    <property type="term" value="C:nucleus"/>
    <property type="evidence" value="ECO:0007669"/>
    <property type="project" value="UniProtKB-SubCell"/>
</dbReference>
<dbReference type="InterPro" id="IPR051029">
    <property type="entry name" value="mRNA_Capping_Enz/RNA_Phosphat"/>
</dbReference>
<feature type="binding site" evidence="13">
    <location>
        <begin position="491"/>
        <end position="493"/>
    </location>
    <ligand>
        <name>GTP</name>
        <dbReference type="ChEBI" id="CHEBI:37565"/>
    </ligand>
</feature>
<keyword evidence="6 10" id="KW-0506">mRNA capping</keyword>
<evidence type="ECO:0000256" key="9">
    <source>
        <dbReference type="ARBA" id="ARBA00044624"/>
    </source>
</evidence>
<dbReference type="InterPro" id="IPR017074">
    <property type="entry name" value="mRNA_cap_enz_bifunc"/>
</dbReference>
<dbReference type="Gene3D" id="3.30.470.30">
    <property type="entry name" value="DNA ligase/mRNA capping enzyme"/>
    <property type="match status" value="1"/>
</dbReference>
<keyword evidence="2 10" id="KW-0507">mRNA processing</keyword>
<gene>
    <name evidence="15" type="ORF">DdX_10179</name>
</gene>
<dbReference type="InterPro" id="IPR012340">
    <property type="entry name" value="NA-bd_OB-fold"/>
</dbReference>